<dbReference type="Proteomes" id="UP001154282">
    <property type="component" value="Unassembled WGS sequence"/>
</dbReference>
<evidence type="ECO:0000313" key="2">
    <source>
        <dbReference type="Proteomes" id="UP001154282"/>
    </source>
</evidence>
<sequence length="62" mass="7451">MFSMGFGFGRGENGEGKPCHRRVWVEVGREHKDQEGRRRHRLLGFMSRQIYVRSLITRLMWD</sequence>
<dbReference type="EMBL" id="CAMGYJ010000002">
    <property type="protein sequence ID" value="CAI0380450.1"/>
    <property type="molecule type" value="Genomic_DNA"/>
</dbReference>
<name>A0AAV0H8C2_9ROSI</name>
<gene>
    <name evidence="1" type="ORF">LITE_LOCUS2680</name>
</gene>
<protein>
    <submittedName>
        <fullName evidence="1">Uncharacterized protein</fullName>
    </submittedName>
</protein>
<dbReference type="AlphaFoldDB" id="A0AAV0H8C2"/>
<keyword evidence="2" id="KW-1185">Reference proteome</keyword>
<organism evidence="1 2">
    <name type="scientific">Linum tenue</name>
    <dbReference type="NCBI Taxonomy" id="586396"/>
    <lineage>
        <taxon>Eukaryota</taxon>
        <taxon>Viridiplantae</taxon>
        <taxon>Streptophyta</taxon>
        <taxon>Embryophyta</taxon>
        <taxon>Tracheophyta</taxon>
        <taxon>Spermatophyta</taxon>
        <taxon>Magnoliopsida</taxon>
        <taxon>eudicotyledons</taxon>
        <taxon>Gunneridae</taxon>
        <taxon>Pentapetalae</taxon>
        <taxon>rosids</taxon>
        <taxon>fabids</taxon>
        <taxon>Malpighiales</taxon>
        <taxon>Linaceae</taxon>
        <taxon>Linum</taxon>
    </lineage>
</organism>
<proteinExistence type="predicted"/>
<reference evidence="1" key="1">
    <citation type="submission" date="2022-08" db="EMBL/GenBank/DDBJ databases">
        <authorList>
            <person name="Gutierrez-Valencia J."/>
        </authorList>
    </citation>
    <scope>NUCLEOTIDE SEQUENCE</scope>
</reference>
<comment type="caution">
    <text evidence="1">The sequence shown here is derived from an EMBL/GenBank/DDBJ whole genome shotgun (WGS) entry which is preliminary data.</text>
</comment>
<evidence type="ECO:0000313" key="1">
    <source>
        <dbReference type="EMBL" id="CAI0380450.1"/>
    </source>
</evidence>
<accession>A0AAV0H8C2</accession>